<dbReference type="Proteomes" id="UP000257559">
    <property type="component" value="Chromosome"/>
</dbReference>
<reference evidence="2" key="1">
    <citation type="submission" date="2018-06" db="EMBL/GenBank/DDBJ databases">
        <authorList>
            <consortium name="Pathogen Informatics"/>
        </authorList>
    </citation>
    <scope>NUCLEOTIDE SEQUENCE [LARGE SCALE GENOMIC DNA]</scope>
    <source>
        <strain evidence="2">NCTC10132</strain>
    </source>
</reference>
<protein>
    <submittedName>
        <fullName evidence="1">Uncharacterized protein</fullName>
    </submittedName>
</protein>
<dbReference type="EMBL" id="LS991951">
    <property type="protein sequence ID" value="SYV97710.1"/>
    <property type="molecule type" value="Genomic_DNA"/>
</dbReference>
<sequence>MFRNDDVEIDPSSNNVLDDNNQRKAFEYTAIASTGTLLNQTASILSSGYASFNSQENPHTYGNYALSQTNNTFVFVSGEQGSRTKVASYTVPW</sequence>
<proteinExistence type="predicted"/>
<dbReference type="KEGG" id="medw:NCTC10132_01078"/>
<accession>A0A3B0PPV0</accession>
<name>A0A3B0PPV0_9BACT</name>
<feature type="non-terminal residue" evidence="1">
    <location>
        <position position="93"/>
    </location>
</feature>
<evidence type="ECO:0000313" key="1">
    <source>
        <dbReference type="EMBL" id="SYV97710.1"/>
    </source>
</evidence>
<dbReference type="AlphaFoldDB" id="A0A3B0PPV0"/>
<keyword evidence="2" id="KW-1185">Reference proteome</keyword>
<organism evidence="1 2">
    <name type="scientific">Mycoplasmopsis edwardii</name>
    <dbReference type="NCBI Taxonomy" id="53558"/>
    <lineage>
        <taxon>Bacteria</taxon>
        <taxon>Bacillati</taxon>
        <taxon>Mycoplasmatota</taxon>
        <taxon>Mycoplasmoidales</taxon>
        <taxon>Metamycoplasmataceae</taxon>
        <taxon>Mycoplasmopsis</taxon>
    </lineage>
</organism>
<gene>
    <name evidence="1" type="ORF">NCTC10132_01078</name>
</gene>
<evidence type="ECO:0000313" key="2">
    <source>
        <dbReference type="Proteomes" id="UP000257559"/>
    </source>
</evidence>